<dbReference type="Proteomes" id="UP001607302">
    <property type="component" value="Unassembled WGS sequence"/>
</dbReference>
<comment type="caution">
    <text evidence="2">The sequence shown here is derived from an EMBL/GenBank/DDBJ whole genome shotgun (WGS) entry which is preliminary data.</text>
</comment>
<sequence length="234" mass="25897">MQMPGSSLGKANSTFWNRGLMVKRGEKSPVGTTLGRKLAESFMGVPLGMTHVVVSPSLYFLLRFLRLLLFLLLFFLLYPGLARDLYSPFRGARVIEAHVGRTGIAGRFIASCRNCRERLVRINDTFIGPCYSTNCDVEKVLPIPLLVVTSRDPLVRAFTEDIEKTLTLLRSPYIYMCISGLSACLEQLVGALCARTDAPWRRLRDAVAVAVAVALALALALERVNVASREVFKS</sequence>
<name>A0ABD2A7S3_VESSQ</name>
<keyword evidence="1" id="KW-1133">Transmembrane helix</keyword>
<evidence type="ECO:0000313" key="3">
    <source>
        <dbReference type="Proteomes" id="UP001607302"/>
    </source>
</evidence>
<protein>
    <submittedName>
        <fullName evidence="2">Uncharacterized protein</fullName>
    </submittedName>
</protein>
<organism evidence="2 3">
    <name type="scientific">Vespula squamosa</name>
    <name type="common">Southern yellow jacket</name>
    <name type="synonym">Wasp</name>
    <dbReference type="NCBI Taxonomy" id="30214"/>
    <lineage>
        <taxon>Eukaryota</taxon>
        <taxon>Metazoa</taxon>
        <taxon>Ecdysozoa</taxon>
        <taxon>Arthropoda</taxon>
        <taxon>Hexapoda</taxon>
        <taxon>Insecta</taxon>
        <taxon>Pterygota</taxon>
        <taxon>Neoptera</taxon>
        <taxon>Endopterygota</taxon>
        <taxon>Hymenoptera</taxon>
        <taxon>Apocrita</taxon>
        <taxon>Aculeata</taxon>
        <taxon>Vespoidea</taxon>
        <taxon>Vespidae</taxon>
        <taxon>Vespinae</taxon>
        <taxon>Vespula</taxon>
    </lineage>
</organism>
<reference evidence="2 3" key="1">
    <citation type="journal article" date="2024" name="Ann. Entomol. Soc. Am.">
        <title>Genomic analyses of the southern and eastern yellowjacket wasps (Hymenoptera: Vespidae) reveal evolutionary signatures of social life.</title>
        <authorList>
            <person name="Catto M.A."/>
            <person name="Caine P.B."/>
            <person name="Orr S.E."/>
            <person name="Hunt B.G."/>
            <person name="Goodisman M.A.D."/>
        </authorList>
    </citation>
    <scope>NUCLEOTIDE SEQUENCE [LARGE SCALE GENOMIC DNA]</scope>
    <source>
        <strain evidence="2">233</strain>
        <tissue evidence="2">Head and thorax</tissue>
    </source>
</reference>
<gene>
    <name evidence="2" type="ORF">V1478_014339</name>
</gene>
<keyword evidence="1" id="KW-0472">Membrane</keyword>
<proteinExistence type="predicted"/>
<accession>A0ABD2A7S3</accession>
<dbReference type="EMBL" id="JAUDFV010000154">
    <property type="protein sequence ID" value="KAL2716663.1"/>
    <property type="molecule type" value="Genomic_DNA"/>
</dbReference>
<evidence type="ECO:0000313" key="2">
    <source>
        <dbReference type="EMBL" id="KAL2716663.1"/>
    </source>
</evidence>
<feature type="transmembrane region" description="Helical" evidence="1">
    <location>
        <begin position="58"/>
        <end position="78"/>
    </location>
</feature>
<keyword evidence="3" id="KW-1185">Reference proteome</keyword>
<dbReference type="AlphaFoldDB" id="A0ABD2A7S3"/>
<evidence type="ECO:0000256" key="1">
    <source>
        <dbReference type="SAM" id="Phobius"/>
    </source>
</evidence>
<keyword evidence="1" id="KW-0812">Transmembrane</keyword>